<feature type="domain" description="Rhodanese" evidence="2">
    <location>
        <begin position="48"/>
        <end position="134"/>
    </location>
</feature>
<evidence type="ECO:0000259" key="2">
    <source>
        <dbReference type="PROSITE" id="PS50206"/>
    </source>
</evidence>
<gene>
    <name evidence="3" type="ORF">QP433_06535</name>
</gene>
<dbReference type="RefSeq" id="WP_016647947.1">
    <property type="nucleotide sequence ID" value="NZ_CAUPDI010000017.1"/>
</dbReference>
<dbReference type="AlphaFoldDB" id="A0AAJ1Q6Q8"/>
<dbReference type="SUPFAM" id="SSF52821">
    <property type="entry name" value="Rhodanese/Cell cycle control phosphatase"/>
    <property type="match status" value="2"/>
</dbReference>
<dbReference type="CDD" id="cd00158">
    <property type="entry name" value="RHOD"/>
    <property type="match status" value="2"/>
</dbReference>
<dbReference type="PANTHER" id="PTHR43031">
    <property type="entry name" value="FAD-DEPENDENT OXIDOREDUCTASE"/>
    <property type="match status" value="1"/>
</dbReference>
<dbReference type="InterPro" id="IPR001763">
    <property type="entry name" value="Rhodanese-like_dom"/>
</dbReference>
<accession>A0AAJ1Q6Q8</accession>
<dbReference type="EMBL" id="JASOOE010000011">
    <property type="protein sequence ID" value="MDK7187633.1"/>
    <property type="molecule type" value="Genomic_DNA"/>
</dbReference>
<dbReference type="SMART" id="SM00450">
    <property type="entry name" value="RHOD"/>
    <property type="match status" value="2"/>
</dbReference>
<dbReference type="InterPro" id="IPR050229">
    <property type="entry name" value="GlpE_sulfurtransferase"/>
</dbReference>
<feature type="signal peptide" evidence="1">
    <location>
        <begin position="1"/>
        <end position="28"/>
    </location>
</feature>
<evidence type="ECO:0000313" key="3">
    <source>
        <dbReference type="EMBL" id="MDK7187633.1"/>
    </source>
</evidence>
<dbReference type="PROSITE" id="PS50206">
    <property type="entry name" value="RHODANESE_3"/>
    <property type="match status" value="2"/>
</dbReference>
<reference evidence="3" key="1">
    <citation type="submission" date="2023-05" db="EMBL/GenBank/DDBJ databases">
        <title>Cataloging the Phylogenetic Diversity of Human Bladder Bacteria.</title>
        <authorList>
            <person name="Du J."/>
        </authorList>
    </citation>
    <scope>NUCLEOTIDE SEQUENCE</scope>
    <source>
        <strain evidence="3">UMB1231</strain>
    </source>
</reference>
<feature type="chain" id="PRO_5042598413" evidence="1">
    <location>
        <begin position="29"/>
        <end position="237"/>
    </location>
</feature>
<evidence type="ECO:0000313" key="4">
    <source>
        <dbReference type="Proteomes" id="UP001229251"/>
    </source>
</evidence>
<name>A0AAJ1Q6Q8_9LACT</name>
<keyword evidence="1" id="KW-0732">Signal</keyword>
<dbReference type="Pfam" id="PF00581">
    <property type="entry name" value="Rhodanese"/>
    <property type="match status" value="2"/>
</dbReference>
<dbReference type="PANTHER" id="PTHR43031:SF1">
    <property type="entry name" value="PYRIDINE NUCLEOTIDE-DISULPHIDE OXIDOREDUCTASE"/>
    <property type="match status" value="1"/>
</dbReference>
<comment type="caution">
    <text evidence="3">The sequence shown here is derived from an EMBL/GenBank/DDBJ whole genome shotgun (WGS) entry which is preliminary data.</text>
</comment>
<protein>
    <submittedName>
        <fullName evidence="3">Rhodanese-like domain-containing protein</fullName>
    </submittedName>
</protein>
<sequence length="237" mass="26636">MRKTLMNVTKSALVLATVVSLGVGSIYAADIEVIEGEKLEQIEQDNKEKEKVLVIDVRDDDAYEKGHVKHAINIEADDLEENLPRLENYKKMQVVVIAATKEDSAASAQLLLDNGFEKVQNADGVDEFDYQLVTFESILPDELMDEIDDDDVIFIDGRDEKDFNKSAIKGAHHVDSETPETALEFLPEDKDTEIITYCYSGNRSSVIAEYLEEQGYTNVRNSLDGTKENKDIPLENK</sequence>
<dbReference type="Proteomes" id="UP001229251">
    <property type="component" value="Unassembled WGS sequence"/>
</dbReference>
<dbReference type="InterPro" id="IPR036873">
    <property type="entry name" value="Rhodanese-like_dom_sf"/>
</dbReference>
<organism evidence="3 4">
    <name type="scientific">Facklamia hominis</name>
    <dbReference type="NCBI Taxonomy" id="178214"/>
    <lineage>
        <taxon>Bacteria</taxon>
        <taxon>Bacillati</taxon>
        <taxon>Bacillota</taxon>
        <taxon>Bacilli</taxon>
        <taxon>Lactobacillales</taxon>
        <taxon>Aerococcaceae</taxon>
        <taxon>Facklamia</taxon>
    </lineage>
</organism>
<proteinExistence type="predicted"/>
<feature type="domain" description="Rhodanese" evidence="2">
    <location>
        <begin position="148"/>
        <end position="236"/>
    </location>
</feature>
<dbReference type="Gene3D" id="3.40.250.10">
    <property type="entry name" value="Rhodanese-like domain"/>
    <property type="match status" value="2"/>
</dbReference>
<evidence type="ECO:0000256" key="1">
    <source>
        <dbReference type="SAM" id="SignalP"/>
    </source>
</evidence>